<feature type="domain" description="SUF system FeS cluster assembly SufBD core" evidence="1">
    <location>
        <begin position="39"/>
        <end position="250"/>
    </location>
</feature>
<protein>
    <submittedName>
        <fullName evidence="2">SufD family Fe-S cluster assembly protein</fullName>
    </submittedName>
</protein>
<dbReference type="EMBL" id="VUNR01000008">
    <property type="protein sequence ID" value="MSU08455.1"/>
    <property type="molecule type" value="Genomic_DNA"/>
</dbReference>
<dbReference type="GO" id="GO:0016226">
    <property type="term" value="P:iron-sulfur cluster assembly"/>
    <property type="evidence" value="ECO:0007669"/>
    <property type="project" value="InterPro"/>
</dbReference>
<dbReference type="InterPro" id="IPR000825">
    <property type="entry name" value="SUF_FeS_clus_asmbl_SufBD_core"/>
</dbReference>
<proteinExistence type="predicted"/>
<dbReference type="Pfam" id="PF01458">
    <property type="entry name" value="SUFBD_core"/>
    <property type="match status" value="1"/>
</dbReference>
<dbReference type="SUPFAM" id="SSF101960">
    <property type="entry name" value="Stabilizer of iron transporter SufD"/>
    <property type="match status" value="1"/>
</dbReference>
<dbReference type="Proteomes" id="UP000433181">
    <property type="component" value="Unassembled WGS sequence"/>
</dbReference>
<dbReference type="PANTHER" id="PTHR43575">
    <property type="entry name" value="PROTEIN ABCI7, CHLOROPLASTIC"/>
    <property type="match status" value="1"/>
</dbReference>
<sequence>MAEKIYSEIPMRTWRWLGVNEARVADAVLAQDIDDVQSLSVAAGESRELTVVYRQEGQGRIDVKVAEGGSLKLTVVQLLPTDKRHASQVAVELARGARLEAVAVEVGAARSVSKMEVLLQGDESRADVHVLYFGNEARQLDMNYVLVQEGRQTEANLNVYGALLGQADKIFRGTLDFRHGSKGSKGYEKEQVMVLSGKVRNRSVPLMLSGEDAVEGHHAVSIGKMDENKLFYLMSRGLDMAEARRLVVEAAFNPVLDRIGDEELYGELDDYIKERLADE</sequence>
<dbReference type="GeneID" id="96778381"/>
<comment type="caution">
    <text evidence="2">The sequence shown here is derived from an EMBL/GenBank/DDBJ whole genome shotgun (WGS) entry which is preliminary data.</text>
</comment>
<dbReference type="AlphaFoldDB" id="A0A6I2UF23"/>
<evidence type="ECO:0000259" key="1">
    <source>
        <dbReference type="Pfam" id="PF01458"/>
    </source>
</evidence>
<keyword evidence="3" id="KW-1185">Reference proteome</keyword>
<gene>
    <name evidence="2" type="ORF">FYJ84_05580</name>
</gene>
<organism evidence="2 3">
    <name type="scientific">Anaerovibrio slackiae</name>
    <dbReference type="NCBI Taxonomy" id="2652309"/>
    <lineage>
        <taxon>Bacteria</taxon>
        <taxon>Bacillati</taxon>
        <taxon>Bacillota</taxon>
        <taxon>Negativicutes</taxon>
        <taxon>Selenomonadales</taxon>
        <taxon>Selenomonadaceae</taxon>
        <taxon>Anaerovibrio</taxon>
    </lineage>
</organism>
<dbReference type="InterPro" id="IPR055346">
    <property type="entry name" value="Fe-S_cluster_assembly_SufBD"/>
</dbReference>
<evidence type="ECO:0000313" key="3">
    <source>
        <dbReference type="Proteomes" id="UP000433181"/>
    </source>
</evidence>
<dbReference type="PANTHER" id="PTHR43575:SF1">
    <property type="entry name" value="PROTEIN ABCI7, CHLOROPLASTIC"/>
    <property type="match status" value="1"/>
</dbReference>
<accession>A0A6I2UF23</accession>
<dbReference type="RefSeq" id="WP_154406621.1">
    <property type="nucleotide sequence ID" value="NZ_VUNR01000008.1"/>
</dbReference>
<evidence type="ECO:0000313" key="2">
    <source>
        <dbReference type="EMBL" id="MSU08455.1"/>
    </source>
</evidence>
<dbReference type="InterPro" id="IPR037284">
    <property type="entry name" value="SUF_FeS_clus_asmbl_SufBD_sf"/>
</dbReference>
<reference evidence="2 3" key="1">
    <citation type="submission" date="2019-08" db="EMBL/GenBank/DDBJ databases">
        <title>In-depth cultivation of the pig gut microbiome towards novel bacterial diversity and tailored functional studies.</title>
        <authorList>
            <person name="Wylensek D."/>
            <person name="Hitch T.C.A."/>
            <person name="Clavel T."/>
        </authorList>
    </citation>
    <scope>NUCLEOTIDE SEQUENCE [LARGE SCALE GENOMIC DNA]</scope>
    <source>
        <strain evidence="2 3">WCA-693-APC-5D-A</strain>
    </source>
</reference>
<name>A0A6I2UF23_9FIRM</name>